<dbReference type="GO" id="GO:0140101">
    <property type="term" value="F:catalytic activity, acting on a tRNA"/>
    <property type="evidence" value="ECO:0007669"/>
    <property type="project" value="Ensembl"/>
</dbReference>
<dbReference type="PROSITE" id="PS50297">
    <property type="entry name" value="ANK_REP_REGION"/>
    <property type="match status" value="1"/>
</dbReference>
<feature type="compositionally biased region" description="Polar residues" evidence="20">
    <location>
        <begin position="108"/>
        <end position="118"/>
    </location>
</feature>
<dbReference type="GO" id="GO:0016787">
    <property type="term" value="F:hydrolase activity"/>
    <property type="evidence" value="ECO:0007669"/>
    <property type="project" value="UniProtKB-KW"/>
</dbReference>
<evidence type="ECO:0000256" key="12">
    <source>
        <dbReference type="ARBA" id="ARBA00023043"/>
    </source>
</evidence>
<evidence type="ECO:0000256" key="2">
    <source>
        <dbReference type="ARBA" id="ARBA00009262"/>
    </source>
</evidence>
<evidence type="ECO:0000256" key="5">
    <source>
        <dbReference type="ARBA" id="ARBA00022722"/>
    </source>
</evidence>
<dbReference type="OMA" id="GPHIFMC"/>
<dbReference type="InterPro" id="IPR036770">
    <property type="entry name" value="Ankyrin_rpt-contain_sf"/>
</dbReference>
<dbReference type="GO" id="GO:0072344">
    <property type="term" value="P:rescue of stalled ribosome"/>
    <property type="evidence" value="ECO:0007669"/>
    <property type="project" value="Ensembl"/>
</dbReference>
<dbReference type="InterPro" id="IPR041540">
    <property type="entry name" value="VATC"/>
</dbReference>
<keyword evidence="6" id="KW-0479">Metal-binding</keyword>
<evidence type="ECO:0000256" key="20">
    <source>
        <dbReference type="SAM" id="MobiDB-lite"/>
    </source>
</evidence>
<reference evidence="22" key="4">
    <citation type="submission" date="2025-08" db="UniProtKB">
        <authorList>
            <consortium name="Ensembl"/>
        </authorList>
    </citation>
    <scope>IDENTIFICATION</scope>
</reference>
<feature type="compositionally biased region" description="Basic and acidic residues" evidence="20">
    <location>
        <begin position="672"/>
        <end position="711"/>
    </location>
</feature>
<evidence type="ECO:0000313" key="23">
    <source>
        <dbReference type="Proteomes" id="UP000472240"/>
    </source>
</evidence>
<dbReference type="FunFam" id="1.25.40.20:FF:000180">
    <property type="entry name" value="Ankyrin repeat and zinc finger domain containing 1"/>
    <property type="match status" value="1"/>
</dbReference>
<feature type="active site" evidence="19">
    <location>
        <position position="314"/>
    </location>
</feature>
<keyword evidence="10 19" id="KW-0378">Hydrolase</keyword>
<dbReference type="GO" id="GO:0001680">
    <property type="term" value="P:tRNA 3'-terminal CCA addition"/>
    <property type="evidence" value="ECO:0007669"/>
    <property type="project" value="Ensembl"/>
</dbReference>
<evidence type="ECO:0000256" key="11">
    <source>
        <dbReference type="ARBA" id="ARBA00022833"/>
    </source>
</evidence>
<evidence type="ECO:0000256" key="6">
    <source>
        <dbReference type="ARBA" id="ARBA00022723"/>
    </source>
</evidence>
<dbReference type="InterPro" id="IPR047139">
    <property type="entry name" value="ANKZ1/VMS1"/>
</dbReference>
<keyword evidence="13" id="KW-0175">Coiled coil</keyword>
<keyword evidence="3 19" id="KW-0963">Cytoplasm</keyword>
<dbReference type="Pfam" id="PF00023">
    <property type="entry name" value="Ank"/>
    <property type="match status" value="1"/>
</dbReference>
<keyword evidence="23" id="KW-1185">Reference proteome</keyword>
<dbReference type="PANTHER" id="PTHR16036:SF2">
    <property type="entry name" value="TRNA ENDONUCLEASE ANKZF1"/>
    <property type="match status" value="1"/>
</dbReference>
<keyword evidence="8 19" id="KW-0255">Endonuclease</keyword>
<dbReference type="Pfam" id="PF18716">
    <property type="entry name" value="VATC"/>
    <property type="match status" value="1"/>
</dbReference>
<accession>A0A671ELP9</accession>
<feature type="compositionally biased region" description="Basic and acidic residues" evidence="20">
    <location>
        <begin position="436"/>
        <end position="464"/>
    </location>
</feature>
<evidence type="ECO:0000313" key="22">
    <source>
        <dbReference type="Ensembl" id="ENSRFEP00010011367.1"/>
    </source>
</evidence>
<dbReference type="GO" id="GO:0008270">
    <property type="term" value="F:zinc ion binding"/>
    <property type="evidence" value="ECO:0007669"/>
    <property type="project" value="UniProtKB-KW"/>
</dbReference>
<evidence type="ECO:0000256" key="9">
    <source>
        <dbReference type="ARBA" id="ARBA00022771"/>
    </source>
</evidence>
<reference evidence="22 23" key="2">
    <citation type="journal article" date="2018" name="Annu Rev Anim Biosci">
        <title>Bat Biology, Genomes, and the Bat1K Project: To Generate Chromosome-Level Genomes for All Living Bat Species.</title>
        <authorList>
            <person name="Teeling E.C."/>
            <person name="Vernes S.C."/>
            <person name="Davalos L.M."/>
            <person name="Ray D.A."/>
            <person name="Gilbert M.T.P."/>
            <person name="Myers E."/>
        </authorList>
    </citation>
    <scope>NUCLEOTIDE SEQUENCE</scope>
</reference>
<feature type="region of interest" description="Disordered" evidence="20">
    <location>
        <begin position="187"/>
        <end position="207"/>
    </location>
</feature>
<evidence type="ECO:0000256" key="8">
    <source>
        <dbReference type="ARBA" id="ARBA00022759"/>
    </source>
</evidence>
<evidence type="ECO:0000256" key="13">
    <source>
        <dbReference type="ARBA" id="ARBA00023054"/>
    </source>
</evidence>
<dbReference type="Proteomes" id="UP000472240">
    <property type="component" value="Chromosome 8"/>
</dbReference>
<dbReference type="InterPro" id="IPR041175">
    <property type="entry name" value="VLRF1/Vms1"/>
</dbReference>
<dbReference type="AlphaFoldDB" id="A0A671ELP9"/>
<reference evidence="22 23" key="1">
    <citation type="journal article" date="2015" name="Annu Rev Anim Biosci">
        <title>The Genome 10K Project: a way forward.</title>
        <authorList>
            <person name="Koepfli K.P."/>
            <person name="Paten B."/>
            <person name="O'Brien S.J."/>
            <person name="Koepfli K.P."/>
            <person name="Paten B."/>
            <person name="Antunes A."/>
            <person name="Belov K."/>
            <person name="Bustamante C."/>
            <person name="Castoe T.A."/>
            <person name="Clawson H."/>
            <person name="Crawford A.J."/>
            <person name="Diekhans M."/>
            <person name="Distel D."/>
            <person name="Durbin R."/>
            <person name="Earl D."/>
            <person name="Fujita M.K."/>
            <person name="Gamble T."/>
            <person name="Georges A."/>
            <person name="Gemmell N."/>
            <person name="Gilbert M.T."/>
            <person name="Graves J.M."/>
            <person name="Green R.E."/>
            <person name="Hickey G."/>
            <person name="Jarvis E.D."/>
            <person name="Johnson W."/>
            <person name="Komissarov A."/>
            <person name="Korf I."/>
            <person name="Kuhn R."/>
            <person name="Larkin D.M."/>
            <person name="Lewin H."/>
            <person name="Lopez J.V."/>
            <person name="Ma J."/>
            <person name="Marques-Bonet T."/>
            <person name="Miller W."/>
            <person name="Murphy R."/>
            <person name="Pevzner P."/>
            <person name="Shapiro B."/>
            <person name="Steiner C."/>
            <person name="Tamazian G."/>
            <person name="Venkatesh B."/>
            <person name="Wang J."/>
            <person name="Wayne R."/>
            <person name="Wiley E."/>
            <person name="Yang H."/>
            <person name="Zhang G."/>
            <person name="Haussler D."/>
            <person name="Ryder O."/>
            <person name="O'Brien S.J."/>
        </authorList>
    </citation>
    <scope>NUCLEOTIDE SEQUENCE</scope>
</reference>
<dbReference type="InParanoid" id="A0A671ELP9"/>
<dbReference type="GO" id="GO:0004521">
    <property type="term" value="F:RNA endonuclease activity"/>
    <property type="evidence" value="ECO:0007669"/>
    <property type="project" value="Ensembl"/>
</dbReference>
<feature type="domain" description="VLRF1" evidence="21">
    <location>
        <begin position="271"/>
        <end position="414"/>
    </location>
</feature>
<gene>
    <name evidence="22" type="primary">ANKZF1</name>
</gene>
<keyword evidence="5 19" id="KW-0540">Nuclease</keyword>
<dbReference type="GO" id="GO:0006515">
    <property type="term" value="P:protein quality control for misfolded or incompletely synthesized proteins"/>
    <property type="evidence" value="ECO:0007669"/>
    <property type="project" value="Ensembl"/>
</dbReference>
<evidence type="ECO:0000256" key="14">
    <source>
        <dbReference type="ARBA" id="ARBA00060260"/>
    </source>
</evidence>
<dbReference type="PANTHER" id="PTHR16036">
    <property type="entry name" value="ANKYRIN REPEAT AND ZINC FINGER DOMAIN-CONTAINING PROTEIN 1"/>
    <property type="match status" value="1"/>
</dbReference>
<keyword evidence="7" id="KW-0677">Repeat</keyword>
<sequence length="788" mass="87278">MWGGAQLREPVCPFRCSVVTRWLSCCRNRAWDCGLTCATLSSGGPVVQLLRAGRSPHRLVIAGAHRTAMSPDPAAAQAPASVSLFDLHADAPVLAGLSLVSHLSGDTQAQAPLTSSPGSGERASQERKPLQGPLDISGKLYCSTCDQTFQNHQEQREHYKLDWHRFNLKQRLKDKPLLSALDFEKHSSTGDLSSISGSEDSNSAREEDLEILDEEKAGFEKPNRPRGFHSQRVLFQNAQGQFLYAYRCVLGPCKVSPGEPEMLLQNLQSGGPRHCVVLMAAAGHFAGAIFQGREVVTHKTFHRYTVRAKHGTAQGLRDARGGVSRSAGANLRRYNEATLYKDVRDLLAGPAWAKALGEAGTILLRAPRSGRSLFFGGQGAPLQQGDPRIWDIPLTTRRPTFRELQRVHHKLTTLRVHEEDPRETVRLDSPQTHWKTTRERKAIEEERKAPGGEHEARGQNEDSPKQGSGSEEEDGFQVELELVESTLGTLDLREFEVLPKRRRRRRNKKERSQGLEAGAHMTLPQRPQDEAFSLSAQAQAAPLEPSLDEAPGQSELWDVLLAACRAGDVGMLKLQLAASPTDPEVLSLLSAPLGSSGFTLLHAAAAAGRGSVVRLLLEAGADPTIQDSQSRPPYTVAADKSTRNEFRRFMGKNPDVYDYSKAQVPGPLTPEMEARQATRKKEQKAARRQREEQQRMQWEQEKREQEEQRQFAALSDREKRALAAERRLAAQLGAPKPQIPDSAIVNARRCWTCGTSLQGLTPFHYFDFSFCSTRCLQDHRCRAGKPSS</sequence>
<dbReference type="PROSITE" id="PS52044">
    <property type="entry name" value="VLRF1"/>
    <property type="match status" value="1"/>
</dbReference>
<comment type="subcellular location">
    <subcellularLocation>
        <location evidence="1">Cytoplasm</location>
    </subcellularLocation>
</comment>
<feature type="compositionally biased region" description="Low complexity" evidence="20">
    <location>
        <begin position="189"/>
        <end position="198"/>
    </location>
</feature>
<evidence type="ECO:0000256" key="3">
    <source>
        <dbReference type="ARBA" id="ARBA00022490"/>
    </source>
</evidence>
<feature type="repeat" description="ANK" evidence="18">
    <location>
        <begin position="596"/>
        <end position="628"/>
    </location>
</feature>
<dbReference type="GO" id="GO:0005737">
    <property type="term" value="C:cytoplasm"/>
    <property type="evidence" value="ECO:0007669"/>
    <property type="project" value="UniProtKB-SubCell"/>
</dbReference>
<dbReference type="Gene3D" id="1.25.40.20">
    <property type="entry name" value="Ankyrin repeat-containing domain"/>
    <property type="match status" value="1"/>
</dbReference>
<dbReference type="Ensembl" id="ENSRFET00010012443.1">
    <property type="protein sequence ID" value="ENSRFEP00010011367.1"/>
    <property type="gene ID" value="ENSRFEG00010007709.1"/>
</dbReference>
<evidence type="ECO:0000256" key="7">
    <source>
        <dbReference type="ARBA" id="ARBA00022737"/>
    </source>
</evidence>
<feature type="region of interest" description="Disordered" evidence="20">
    <location>
        <begin position="502"/>
        <end position="526"/>
    </location>
</feature>
<dbReference type="PROSITE" id="PS50088">
    <property type="entry name" value="ANK_REPEAT"/>
    <property type="match status" value="1"/>
</dbReference>
<organism evidence="22 23">
    <name type="scientific">Rhinolophus ferrumequinum</name>
    <name type="common">Greater horseshoe bat</name>
    <dbReference type="NCBI Taxonomy" id="59479"/>
    <lineage>
        <taxon>Eukaryota</taxon>
        <taxon>Metazoa</taxon>
        <taxon>Chordata</taxon>
        <taxon>Craniata</taxon>
        <taxon>Vertebrata</taxon>
        <taxon>Euteleostomi</taxon>
        <taxon>Mammalia</taxon>
        <taxon>Eutheria</taxon>
        <taxon>Laurasiatheria</taxon>
        <taxon>Chiroptera</taxon>
        <taxon>Yinpterochiroptera</taxon>
        <taxon>Rhinolophoidea</taxon>
        <taxon>Rhinolophidae</taxon>
        <taxon>Rhinolophinae</taxon>
        <taxon>Rhinolophus</taxon>
    </lineage>
</organism>
<dbReference type="PROSITE" id="PS00028">
    <property type="entry name" value="ZINC_FINGER_C2H2_1"/>
    <property type="match status" value="1"/>
</dbReference>
<dbReference type="Pfam" id="PF18826">
    <property type="entry name" value="bVLRF1"/>
    <property type="match status" value="1"/>
</dbReference>
<evidence type="ECO:0000256" key="15">
    <source>
        <dbReference type="ARBA" id="ARBA00063963"/>
    </source>
</evidence>
<evidence type="ECO:0000256" key="17">
    <source>
        <dbReference type="ARBA" id="ARBA00075120"/>
    </source>
</evidence>
<evidence type="ECO:0000256" key="4">
    <source>
        <dbReference type="ARBA" id="ARBA00022553"/>
    </source>
</evidence>
<keyword evidence="12 18" id="KW-0040">ANK repeat</keyword>
<comment type="domain">
    <text evidence="19">The VLRF1 domain mediates binding to the 60S ribosomal subunit.</text>
</comment>
<feature type="region of interest" description="Disordered" evidence="20">
    <location>
        <begin position="657"/>
        <end position="711"/>
    </location>
</feature>
<comment type="function">
    <text evidence="14">Endonuclease that cleaves polypeptidyl-tRNAs downstream of the ribosome-associated quality control (RQC) pathway to release incompletely synthesized polypeptides for degradation. The RQC pathway disassembles aberrantly stalled translation complexes to recycle or degrade the constituent parts. ANKZF1 acts downstream disassembly of stalled ribosomes and specifically cleaves off the terminal 3'-CCA nucleotides universal to all tRNAs from polypeptidyl-tRNAs, releasing (1) ubiquitinated polypeptides from 60S ribosomal subunit for degradation and (2) cleaved tRNAs. ANKZF1-cleaved tRNAs are then repaired and recycled by ELAC1 and TRNT1. Also plays a role in the cellular response to hydrogen peroxide and in the maintenance of mitochondrial integrity under conditions of cellular stress.</text>
</comment>
<comment type="subunit">
    <text evidence="15">Interacts (via VIM motif) with VCP.</text>
</comment>
<keyword evidence="11" id="KW-0862">Zinc</keyword>
<dbReference type="InterPro" id="IPR002110">
    <property type="entry name" value="Ankyrin_rpt"/>
</dbReference>
<evidence type="ECO:0000256" key="16">
    <source>
        <dbReference type="ARBA" id="ARBA00068037"/>
    </source>
</evidence>
<proteinExistence type="inferred from homology"/>
<dbReference type="SMART" id="SM00248">
    <property type="entry name" value="ANK"/>
    <property type="match status" value="2"/>
</dbReference>
<evidence type="ECO:0000256" key="18">
    <source>
        <dbReference type="PROSITE-ProRule" id="PRU00023"/>
    </source>
</evidence>
<dbReference type="GO" id="GO:0036503">
    <property type="term" value="P:ERAD pathway"/>
    <property type="evidence" value="ECO:0007669"/>
    <property type="project" value="TreeGrafter"/>
</dbReference>
<keyword evidence="4" id="KW-0597">Phosphoprotein</keyword>
<evidence type="ECO:0000256" key="19">
    <source>
        <dbReference type="PROSITE-ProRule" id="PRU01389"/>
    </source>
</evidence>
<feature type="region of interest" description="Disordered" evidence="20">
    <location>
        <begin position="417"/>
        <end position="476"/>
    </location>
</feature>
<dbReference type="SUPFAM" id="SSF48403">
    <property type="entry name" value="Ankyrin repeat"/>
    <property type="match status" value="1"/>
</dbReference>
<comment type="similarity">
    <text evidence="2 19">Belongs to the ANKZF1/VMS1 family.</text>
</comment>
<dbReference type="FunCoup" id="A0A671ELP9">
    <property type="interactions" value="1574"/>
</dbReference>
<feature type="compositionally biased region" description="Basic and acidic residues" evidence="20">
    <location>
        <begin position="417"/>
        <end position="426"/>
    </location>
</feature>
<evidence type="ECO:0000259" key="21">
    <source>
        <dbReference type="PROSITE" id="PS52044"/>
    </source>
</evidence>
<dbReference type="GeneTree" id="ENSGT00390000005911"/>
<reference evidence="22" key="5">
    <citation type="submission" date="2025-09" db="UniProtKB">
        <authorList>
            <consortium name="Ensembl"/>
        </authorList>
    </citation>
    <scope>IDENTIFICATION</scope>
</reference>
<dbReference type="GO" id="GO:0070301">
    <property type="term" value="P:cellular response to hydrogen peroxide"/>
    <property type="evidence" value="ECO:0007669"/>
    <property type="project" value="Ensembl"/>
</dbReference>
<keyword evidence="9" id="KW-0863">Zinc-finger</keyword>
<name>A0A671ELP9_RHIFE</name>
<evidence type="ECO:0000256" key="1">
    <source>
        <dbReference type="ARBA" id="ARBA00004496"/>
    </source>
</evidence>
<feature type="region of interest" description="Disordered" evidence="20">
    <location>
        <begin position="108"/>
        <end position="132"/>
    </location>
</feature>
<dbReference type="InterPro" id="IPR013087">
    <property type="entry name" value="Znf_C2H2_type"/>
</dbReference>
<protein>
    <recommendedName>
        <fullName evidence="16">tRNA endonuclease ANKZF1</fullName>
    </recommendedName>
    <alternativeName>
        <fullName evidence="17">Ankyrin repeat and zinc finger domain-containing protein 1</fullName>
    </alternativeName>
</protein>
<reference evidence="23" key="3">
    <citation type="submission" date="2018-12" db="EMBL/GenBank/DDBJ databases">
        <title>G10K-VGP greater horseshoe bat female genome, primary haplotype.</title>
        <authorList>
            <person name="Teeling E."/>
            <person name="Myers G."/>
            <person name="Vernes S."/>
            <person name="Pippel M."/>
            <person name="Winkler S."/>
            <person name="Fedrigo O."/>
            <person name="Rhie A."/>
            <person name="Koren S."/>
            <person name="Phillippy A."/>
            <person name="Lewin H."/>
            <person name="Damas J."/>
            <person name="Howe K."/>
            <person name="Mountcastle J."/>
            <person name="Jarvis E.D."/>
        </authorList>
    </citation>
    <scope>NUCLEOTIDE SEQUENCE [LARGE SCALE GENOMIC DNA]</scope>
</reference>
<evidence type="ECO:0000256" key="10">
    <source>
        <dbReference type="ARBA" id="ARBA00022801"/>
    </source>
</evidence>